<dbReference type="Gene3D" id="2.30.40.10">
    <property type="entry name" value="Urease, subunit C, domain 1"/>
    <property type="match status" value="1"/>
</dbReference>
<name>A0A8H7KC12_BIOOC</name>
<dbReference type="Pfam" id="PF07969">
    <property type="entry name" value="Amidohydro_3"/>
    <property type="match status" value="1"/>
</dbReference>
<dbReference type="PANTHER" id="PTHR22642">
    <property type="entry name" value="IMIDAZOLONEPROPIONASE"/>
    <property type="match status" value="1"/>
</dbReference>
<dbReference type="GO" id="GO:0016810">
    <property type="term" value="F:hydrolase activity, acting on carbon-nitrogen (but not peptide) bonds"/>
    <property type="evidence" value="ECO:0007669"/>
    <property type="project" value="InterPro"/>
</dbReference>
<protein>
    <recommendedName>
        <fullName evidence="1">Amidohydrolase 3 domain-containing protein</fullName>
    </recommendedName>
</protein>
<accession>A0A8H7KC12</accession>
<proteinExistence type="predicted"/>
<evidence type="ECO:0000259" key="1">
    <source>
        <dbReference type="Pfam" id="PF07969"/>
    </source>
</evidence>
<organism evidence="2 3">
    <name type="scientific">Bionectria ochroleuca</name>
    <name type="common">Gliocladium roseum</name>
    <dbReference type="NCBI Taxonomy" id="29856"/>
    <lineage>
        <taxon>Eukaryota</taxon>
        <taxon>Fungi</taxon>
        <taxon>Dikarya</taxon>
        <taxon>Ascomycota</taxon>
        <taxon>Pezizomycotina</taxon>
        <taxon>Sordariomycetes</taxon>
        <taxon>Hypocreomycetidae</taxon>
        <taxon>Hypocreales</taxon>
        <taxon>Bionectriaceae</taxon>
        <taxon>Clonostachys</taxon>
    </lineage>
</organism>
<dbReference type="SUPFAM" id="SSF51338">
    <property type="entry name" value="Composite domain of metallo-dependent hydrolases"/>
    <property type="match status" value="1"/>
</dbReference>
<gene>
    <name evidence="2" type="ORF">IM811_003083</name>
</gene>
<evidence type="ECO:0000313" key="3">
    <source>
        <dbReference type="Proteomes" id="UP000616885"/>
    </source>
</evidence>
<reference evidence="2" key="1">
    <citation type="submission" date="2020-10" db="EMBL/GenBank/DDBJ databases">
        <title>High-Quality Genome Resource of Clonostachys rosea strain S41 by Oxford Nanopore Long-Read Sequencing.</title>
        <authorList>
            <person name="Wang H."/>
        </authorList>
    </citation>
    <scope>NUCLEOTIDE SEQUENCE</scope>
    <source>
        <strain evidence="2">S41</strain>
    </source>
</reference>
<dbReference type="Gene3D" id="3.20.20.140">
    <property type="entry name" value="Metal-dependent hydrolases"/>
    <property type="match status" value="1"/>
</dbReference>
<comment type="caution">
    <text evidence="2">The sequence shown here is derived from an EMBL/GenBank/DDBJ whole genome shotgun (WGS) entry which is preliminary data.</text>
</comment>
<evidence type="ECO:0000313" key="2">
    <source>
        <dbReference type="EMBL" id="KAF9746178.1"/>
    </source>
</evidence>
<dbReference type="PANTHER" id="PTHR22642:SF20">
    <property type="entry name" value="AMIDOHYDROLASE 3 DOMAIN-CONTAINING PROTEIN"/>
    <property type="match status" value="1"/>
</dbReference>
<dbReference type="InterPro" id="IPR033932">
    <property type="entry name" value="YtcJ-like"/>
</dbReference>
<dbReference type="AlphaFoldDB" id="A0A8H7KC12"/>
<dbReference type="CDD" id="cd01300">
    <property type="entry name" value="YtcJ_like"/>
    <property type="match status" value="1"/>
</dbReference>
<dbReference type="InterPro" id="IPR011059">
    <property type="entry name" value="Metal-dep_hydrolase_composite"/>
</dbReference>
<sequence length="541" mass="59317">MRTLAKNARIITGESPELQQPLSCLAIRDNIIEYRGRLEDAAIIDFLRHDDVKQVDLGGRNILPAFVDGHVHLLHFGISLSKIDLGDCGSLDDIRQAIQMAAAGRPDAKRLLFHRWKQSAIPGKATSSMLEGLDPRPIYIDAHDLHSAWCNGAALDELDLPLTNPPGGIIHRDEHGAPTGLLEEGAVVSLVWPFLADLMSRAEKLDRIREAVAIYNRAGYTTVIDMAVTQDYWELLHELHVAGELKLRVAAHFLVLPTGDAETERAQVEHASKLHQSYNLSTSPELRVAGIKIICDGVVDACTAAVSKPYQTTGETVQPFWTPEALQRVLAVADGSGLQCALHAIGDEAVTLAVDGLESLCTTGRRHRIEHLELTKPDDARRLGRLGITASVQPVHCDPEQNTLWPPLIGKDLYTRAFAYREFLDAGANLAIGTDAPTAPHQPWNNLFNATTRRTYQRPHDKETCNEHFKLDLVEALAASSMGSAYSCFAENMVGSLAAGKRADFIVLDGVGDWRHDPASLLTCRVVGTWLDGRPVWSELG</sequence>
<dbReference type="InterPro" id="IPR032466">
    <property type="entry name" value="Metal_Hydrolase"/>
</dbReference>
<dbReference type="SUPFAM" id="SSF51556">
    <property type="entry name" value="Metallo-dependent hydrolases"/>
    <property type="match status" value="1"/>
</dbReference>
<dbReference type="InterPro" id="IPR013108">
    <property type="entry name" value="Amidohydro_3"/>
</dbReference>
<dbReference type="Proteomes" id="UP000616885">
    <property type="component" value="Unassembled WGS sequence"/>
</dbReference>
<feature type="domain" description="Amidohydrolase 3" evidence="1">
    <location>
        <begin position="55"/>
        <end position="536"/>
    </location>
</feature>
<dbReference type="EMBL" id="JADCTT010000011">
    <property type="protein sequence ID" value="KAF9746178.1"/>
    <property type="molecule type" value="Genomic_DNA"/>
</dbReference>
<dbReference type="Gene3D" id="3.10.310.70">
    <property type="match status" value="1"/>
</dbReference>